<evidence type="ECO:0000259" key="2">
    <source>
        <dbReference type="Pfam" id="PF12158"/>
    </source>
</evidence>
<comment type="caution">
    <text evidence="3">The sequence shown here is derived from an EMBL/GenBank/DDBJ whole genome shotgun (WGS) entry which is preliminary data.</text>
</comment>
<dbReference type="RefSeq" id="WP_185193838.1">
    <property type="nucleotide sequence ID" value="NZ_JACKXD010000005.1"/>
</dbReference>
<accession>A0A7J9SMY1</accession>
<name>A0A7J9SMY1_9EURY</name>
<sequence length="153" mass="16348">MSKLSLISITLGVMLLGAAGYMAYSQQQSLSSGVQIEATVESKDITYSSDNGGRYTPHVTYSYTYNGTQYTSDNIRPGIGTKTSNTRTAAEDRIDQYNVGETTTAYVVRGSPSKSYLKKESNPLPVMTNPLPAIIGVLGLAFVGLPVYKSAAS</sequence>
<protein>
    <submittedName>
        <fullName evidence="3">DUF3592 domain-containing protein</fullName>
    </submittedName>
</protein>
<dbReference type="AlphaFoldDB" id="A0A7J9SMY1"/>
<dbReference type="EMBL" id="JACKXD010000005">
    <property type="protein sequence ID" value="MBB6647466.1"/>
    <property type="molecule type" value="Genomic_DNA"/>
</dbReference>
<evidence type="ECO:0000313" key="3">
    <source>
        <dbReference type="EMBL" id="MBB6647466.1"/>
    </source>
</evidence>
<reference evidence="3 4" key="1">
    <citation type="submission" date="2020-08" db="EMBL/GenBank/DDBJ databases">
        <authorList>
            <person name="Seo M.-J."/>
        </authorList>
    </citation>
    <scope>NUCLEOTIDE SEQUENCE [LARGE SCALE GENOMIC DNA]</scope>
    <source>
        <strain evidence="3 4">MBLA0160</strain>
    </source>
</reference>
<keyword evidence="4" id="KW-1185">Reference proteome</keyword>
<keyword evidence="1" id="KW-0472">Membrane</keyword>
<gene>
    <name evidence="3" type="ORF">H5V44_14430</name>
</gene>
<keyword evidence="1" id="KW-0812">Transmembrane</keyword>
<proteinExistence type="predicted"/>
<keyword evidence="1" id="KW-1133">Transmembrane helix</keyword>
<organism evidence="3 4">
    <name type="scientific">Halobellus ruber</name>
    <dbReference type="NCBI Taxonomy" id="2761102"/>
    <lineage>
        <taxon>Archaea</taxon>
        <taxon>Methanobacteriati</taxon>
        <taxon>Methanobacteriota</taxon>
        <taxon>Stenosarchaea group</taxon>
        <taxon>Halobacteria</taxon>
        <taxon>Halobacteriales</taxon>
        <taxon>Haloferacaceae</taxon>
        <taxon>Halobellus</taxon>
    </lineage>
</organism>
<feature type="domain" description="DUF3592" evidence="2">
    <location>
        <begin position="38"/>
        <end position="120"/>
    </location>
</feature>
<feature type="transmembrane region" description="Helical" evidence="1">
    <location>
        <begin position="131"/>
        <end position="148"/>
    </location>
</feature>
<dbReference type="Proteomes" id="UP000546257">
    <property type="component" value="Unassembled WGS sequence"/>
</dbReference>
<dbReference type="InterPro" id="IPR021994">
    <property type="entry name" value="DUF3592"/>
</dbReference>
<evidence type="ECO:0000313" key="4">
    <source>
        <dbReference type="Proteomes" id="UP000546257"/>
    </source>
</evidence>
<dbReference type="Pfam" id="PF12158">
    <property type="entry name" value="DUF3592"/>
    <property type="match status" value="1"/>
</dbReference>
<evidence type="ECO:0000256" key="1">
    <source>
        <dbReference type="SAM" id="Phobius"/>
    </source>
</evidence>